<dbReference type="RefSeq" id="WP_349228486.1">
    <property type="nucleotide sequence ID" value="NZ_JBBMFJ010000003.1"/>
</dbReference>
<dbReference type="Proteomes" id="UP001437460">
    <property type="component" value="Unassembled WGS sequence"/>
</dbReference>
<protein>
    <submittedName>
        <fullName evidence="2">DUF1540 domain-containing protein</fullName>
    </submittedName>
</protein>
<proteinExistence type="predicted"/>
<evidence type="ECO:0000313" key="3">
    <source>
        <dbReference type="Proteomes" id="UP001437460"/>
    </source>
</evidence>
<feature type="domain" description="DUF1540" evidence="1">
    <location>
        <begin position="5"/>
        <end position="42"/>
    </location>
</feature>
<dbReference type="EMBL" id="JBBMFJ010000003">
    <property type="protein sequence ID" value="MEQ2562132.1"/>
    <property type="molecule type" value="Genomic_DNA"/>
</dbReference>
<feature type="domain" description="DUF1540" evidence="1">
    <location>
        <begin position="63"/>
        <end position="101"/>
    </location>
</feature>
<evidence type="ECO:0000259" key="1">
    <source>
        <dbReference type="Pfam" id="PF07561"/>
    </source>
</evidence>
<organism evidence="2 3">
    <name type="scientific">Ventrimonas faecis</name>
    <dbReference type="NCBI Taxonomy" id="3133170"/>
    <lineage>
        <taxon>Bacteria</taxon>
        <taxon>Bacillati</taxon>
        <taxon>Bacillota</taxon>
        <taxon>Clostridia</taxon>
        <taxon>Lachnospirales</taxon>
        <taxon>Lachnospiraceae</taxon>
        <taxon>Ventrimonas</taxon>
    </lineage>
</organism>
<dbReference type="Pfam" id="PF07561">
    <property type="entry name" value="DUF1540"/>
    <property type="match status" value="2"/>
</dbReference>
<accession>A0ABV1HIJ8</accession>
<gene>
    <name evidence="2" type="ORF">WMO41_02895</name>
</gene>
<comment type="caution">
    <text evidence="2">The sequence shown here is derived from an EMBL/GenBank/DDBJ whole genome shotgun (WGS) entry which is preliminary data.</text>
</comment>
<name>A0ABV1HIJ8_9FIRM</name>
<keyword evidence="3" id="KW-1185">Reference proteome</keyword>
<dbReference type="InterPro" id="IPR011437">
    <property type="entry name" value="DUF1540"/>
</dbReference>
<reference evidence="2 3" key="1">
    <citation type="submission" date="2024-03" db="EMBL/GenBank/DDBJ databases">
        <title>Human intestinal bacterial collection.</title>
        <authorList>
            <person name="Pauvert C."/>
            <person name="Hitch T.C.A."/>
            <person name="Clavel T."/>
        </authorList>
    </citation>
    <scope>NUCLEOTIDE SEQUENCE [LARGE SCALE GENOMIC DNA]</scope>
    <source>
        <strain evidence="2 3">CLA-AP-H27</strain>
    </source>
</reference>
<sequence length="104" mass="11260">MTKLECNVTNCLHNADNCCCKQSIMVDGHDAKEKEQTCCGSFDENKGGLFKNVFKTPESSLSVDCEAVQCIYNDNRHCAAAKIGIAGDGASRAEQTLCTTFQLS</sequence>
<evidence type="ECO:0000313" key="2">
    <source>
        <dbReference type="EMBL" id="MEQ2562132.1"/>
    </source>
</evidence>